<gene>
    <name evidence="2" type="ORF">LSAT_V11C200077390</name>
</gene>
<evidence type="ECO:0000313" key="3">
    <source>
        <dbReference type="Proteomes" id="UP000235145"/>
    </source>
</evidence>
<reference evidence="2 3" key="1">
    <citation type="journal article" date="2017" name="Nat. Commun.">
        <title>Genome assembly with in vitro proximity ligation data and whole-genome triplication in lettuce.</title>
        <authorList>
            <person name="Reyes-Chin-Wo S."/>
            <person name="Wang Z."/>
            <person name="Yang X."/>
            <person name="Kozik A."/>
            <person name="Arikit S."/>
            <person name="Song C."/>
            <person name="Xia L."/>
            <person name="Froenicke L."/>
            <person name="Lavelle D.O."/>
            <person name="Truco M.J."/>
            <person name="Xia R."/>
            <person name="Zhu S."/>
            <person name="Xu C."/>
            <person name="Xu H."/>
            <person name="Xu X."/>
            <person name="Cox K."/>
            <person name="Korf I."/>
            <person name="Meyers B.C."/>
            <person name="Michelmore R.W."/>
        </authorList>
    </citation>
    <scope>NUCLEOTIDE SEQUENCE [LARGE SCALE GENOMIC DNA]</scope>
    <source>
        <strain evidence="3">cv. Salinas</strain>
        <tissue evidence="2">Seedlings</tissue>
    </source>
</reference>
<protein>
    <recommendedName>
        <fullName evidence="1">DUF1990 domain-containing protein</fullName>
    </recommendedName>
</protein>
<dbReference type="EMBL" id="NBSK02000002">
    <property type="protein sequence ID" value="KAJ0221542.1"/>
    <property type="molecule type" value="Genomic_DNA"/>
</dbReference>
<dbReference type="PANTHER" id="PTHR34202:SF1">
    <property type="entry name" value="UPF0548 PROTEIN"/>
    <property type="match status" value="1"/>
</dbReference>
<proteinExistence type="predicted"/>
<dbReference type="Pfam" id="PF09348">
    <property type="entry name" value="DUF1990"/>
    <property type="match status" value="1"/>
</dbReference>
<name>A0A9R1W7R5_LACSA</name>
<feature type="domain" description="DUF1990" evidence="1">
    <location>
        <begin position="78"/>
        <end position="173"/>
    </location>
</feature>
<dbReference type="AlphaFoldDB" id="A0A9R1W7R5"/>
<dbReference type="InterPro" id="IPR018960">
    <property type="entry name" value="DUF1990"/>
</dbReference>
<comment type="caution">
    <text evidence="2">The sequence shown here is derived from an EMBL/GenBank/DDBJ whole genome shotgun (WGS) entry which is preliminary data.</text>
</comment>
<organism evidence="2 3">
    <name type="scientific">Lactuca sativa</name>
    <name type="common">Garden lettuce</name>
    <dbReference type="NCBI Taxonomy" id="4236"/>
    <lineage>
        <taxon>Eukaryota</taxon>
        <taxon>Viridiplantae</taxon>
        <taxon>Streptophyta</taxon>
        <taxon>Embryophyta</taxon>
        <taxon>Tracheophyta</taxon>
        <taxon>Spermatophyta</taxon>
        <taxon>Magnoliopsida</taxon>
        <taxon>eudicotyledons</taxon>
        <taxon>Gunneridae</taxon>
        <taxon>Pentapetalae</taxon>
        <taxon>asterids</taxon>
        <taxon>campanulids</taxon>
        <taxon>Asterales</taxon>
        <taxon>Asteraceae</taxon>
        <taxon>Cichorioideae</taxon>
        <taxon>Cichorieae</taxon>
        <taxon>Lactucinae</taxon>
        <taxon>Lactuca</taxon>
    </lineage>
</organism>
<dbReference type="Proteomes" id="UP000235145">
    <property type="component" value="Unassembled WGS sequence"/>
</dbReference>
<dbReference type="PANTHER" id="PTHR34202">
    <property type="entry name" value="UPF0548 PROTEIN"/>
    <property type="match status" value="1"/>
</dbReference>
<evidence type="ECO:0000313" key="2">
    <source>
        <dbReference type="EMBL" id="KAJ0221542.1"/>
    </source>
</evidence>
<sequence>MPHWPSQSKLYHGLALLPKSRRIALASKTVILDRLGTFNYDSKYRGAIVKPLSVLEEDKELSKDGFLINHSKTLVGHFGLSWAFVDPKTPIENGVKFCACVKEFFPWLRMPLQVVYVNETRNPKLAVSSFGFGGGTLRGHLLSGEERFSVEIDEEKQVWYEILSFLKPAHPLSLLPI</sequence>
<evidence type="ECO:0000259" key="1">
    <source>
        <dbReference type="Pfam" id="PF09348"/>
    </source>
</evidence>
<keyword evidence="3" id="KW-1185">Reference proteome</keyword>
<accession>A0A9R1W7R5</accession>